<dbReference type="PANTHER" id="PTHR43625">
    <property type="entry name" value="AFLATOXIN B1 ALDEHYDE REDUCTASE"/>
    <property type="match status" value="1"/>
</dbReference>
<reference evidence="3 4" key="1">
    <citation type="submission" date="2018-10" db="EMBL/GenBank/DDBJ databases">
        <title>Genome sequences of five Lactobacillus pentosus strains isolated from brines of traditionally fermented spanish-style green table olives and differences between them.</title>
        <authorList>
            <person name="Jimenez Diaz R."/>
        </authorList>
    </citation>
    <scope>NUCLEOTIDE SEQUENCE [LARGE SCALE GENOMIC DNA]</scope>
    <source>
        <strain evidence="3 4">IG8</strain>
    </source>
</reference>
<gene>
    <name evidence="3" type="ORF">D6U17_09190</name>
</gene>
<dbReference type="Pfam" id="PF00248">
    <property type="entry name" value="Aldo_ket_red"/>
    <property type="match status" value="1"/>
</dbReference>
<dbReference type="InterPro" id="IPR023210">
    <property type="entry name" value="NADP_OxRdtase_dom"/>
</dbReference>
<dbReference type="Gene3D" id="3.20.20.100">
    <property type="entry name" value="NADP-dependent oxidoreductase domain"/>
    <property type="match status" value="1"/>
</dbReference>
<name>A0AB37RJ29_LACPE</name>
<sequence length="327" mass="36463">MQKRILGKEGLEVDALGLGCMGMSFGYGDAKSTKEMTYLLQQAVGLGETFFDTAEVYGPFINEELLGKALEPYKDKVTIATKCGIRIENGKQVVDANLMGIRKSLEGSLKRLKRETIDLYFLHRVDPKVPIEEVAQLMGQLKKEGKIKHWGLSEAGAETIKKANNVEPLTAVESEYSLWTRGPEDELLPLLEKLGIGFIPFSPLGKGYLTGKINTETIFSKNDLRTKLPRFTEKAIKKNKALVDLIKIFAKEKNATPAQIALAWILAQKTWIVPIPGTTKLSRLKENLQAVNIKFDQAELVQLNELSSEIKIVGNRYTVELQKRAGK</sequence>
<protein>
    <submittedName>
        <fullName evidence="3">Aldo/keto reductase</fullName>
    </submittedName>
</protein>
<dbReference type="GO" id="GO:0016491">
    <property type="term" value="F:oxidoreductase activity"/>
    <property type="evidence" value="ECO:0007669"/>
    <property type="project" value="UniProtKB-KW"/>
</dbReference>
<dbReference type="PANTHER" id="PTHR43625:SF77">
    <property type="entry name" value="ALDO-KETO REDUCTASE"/>
    <property type="match status" value="1"/>
</dbReference>
<dbReference type="InterPro" id="IPR050791">
    <property type="entry name" value="Aldo-Keto_reductase"/>
</dbReference>
<comment type="caution">
    <text evidence="3">The sequence shown here is derived from an EMBL/GenBank/DDBJ whole genome shotgun (WGS) entry which is preliminary data.</text>
</comment>
<keyword evidence="1" id="KW-0560">Oxidoreductase</keyword>
<evidence type="ECO:0000256" key="1">
    <source>
        <dbReference type="ARBA" id="ARBA00023002"/>
    </source>
</evidence>
<dbReference type="SUPFAM" id="SSF51430">
    <property type="entry name" value="NAD(P)-linked oxidoreductase"/>
    <property type="match status" value="1"/>
</dbReference>
<dbReference type="GO" id="GO:0005737">
    <property type="term" value="C:cytoplasm"/>
    <property type="evidence" value="ECO:0007669"/>
    <property type="project" value="TreeGrafter"/>
</dbReference>
<feature type="domain" description="NADP-dependent oxidoreductase" evidence="2">
    <location>
        <begin position="16"/>
        <end position="306"/>
    </location>
</feature>
<proteinExistence type="predicted"/>
<dbReference type="AlphaFoldDB" id="A0AB37RJ29"/>
<dbReference type="RefSeq" id="WP_122211484.1">
    <property type="nucleotide sequence ID" value="NZ_RDCH01000060.1"/>
</dbReference>
<accession>A0AB37RJ29</accession>
<dbReference type="Proteomes" id="UP000281061">
    <property type="component" value="Unassembled WGS sequence"/>
</dbReference>
<dbReference type="InterPro" id="IPR036812">
    <property type="entry name" value="NAD(P)_OxRdtase_dom_sf"/>
</dbReference>
<evidence type="ECO:0000259" key="2">
    <source>
        <dbReference type="Pfam" id="PF00248"/>
    </source>
</evidence>
<dbReference type="CDD" id="cd19078">
    <property type="entry name" value="AKR_AKR13C1_2"/>
    <property type="match status" value="1"/>
</dbReference>
<organism evidence="3 4">
    <name type="scientific">Lactiplantibacillus pentosus</name>
    <name type="common">Lactobacillus pentosus</name>
    <dbReference type="NCBI Taxonomy" id="1589"/>
    <lineage>
        <taxon>Bacteria</taxon>
        <taxon>Bacillati</taxon>
        <taxon>Bacillota</taxon>
        <taxon>Bacilli</taxon>
        <taxon>Lactobacillales</taxon>
        <taxon>Lactobacillaceae</taxon>
        <taxon>Lactiplantibacillus</taxon>
    </lineage>
</organism>
<evidence type="ECO:0000313" key="3">
    <source>
        <dbReference type="EMBL" id="RMW54444.1"/>
    </source>
</evidence>
<dbReference type="EMBL" id="RDCL01000055">
    <property type="protein sequence ID" value="RMW54444.1"/>
    <property type="molecule type" value="Genomic_DNA"/>
</dbReference>
<evidence type="ECO:0000313" key="4">
    <source>
        <dbReference type="Proteomes" id="UP000281061"/>
    </source>
</evidence>